<feature type="domain" description="BED-type" evidence="5">
    <location>
        <begin position="16"/>
        <end position="68"/>
    </location>
</feature>
<dbReference type="OrthoDB" id="125374at2759"/>
<dbReference type="InterPro" id="IPR003656">
    <property type="entry name" value="Znf_BED"/>
</dbReference>
<dbReference type="GO" id="GO:0003677">
    <property type="term" value="F:DNA binding"/>
    <property type="evidence" value="ECO:0007669"/>
    <property type="project" value="InterPro"/>
</dbReference>
<dbReference type="SUPFAM" id="SSF53098">
    <property type="entry name" value="Ribonuclease H-like"/>
    <property type="match status" value="1"/>
</dbReference>
<gene>
    <name evidence="6" type="ORF">Pfra01_000898600</name>
</gene>
<dbReference type="PROSITE" id="PS50808">
    <property type="entry name" value="ZF_BED"/>
    <property type="match status" value="1"/>
</dbReference>
<evidence type="ECO:0000259" key="5">
    <source>
        <dbReference type="PROSITE" id="PS50808"/>
    </source>
</evidence>
<sequence length="803" mass="88300">MFDGARVSEKRHRVGRRPSPVWNFFTEIRLADNRVYASCNFCGKRSVGVASRLRSHVLNKCEKAPSDIDRQLTAAIVPFPSSDATADIPSTPSVDADPVPLVVTGSAPVSITDTRSPPTKRLKKDPQVVEEVVVAAVSHDEEADAEADDGVEVDQVSYDPPPELAQGYTEQEADAVHQKLVLACVLNDVPASFVEDDALMEAFSVARPGLPRLTAEQAKTSVLDKLAGAAAKKMEDELVNCKVLTLVHRHFKKLQNAVEPEKPSRWCNRWVGVDEHRKVVPLKETCPEVGATSSFTSDEVCCRLCPPRDEVDAVISTYQLCMAPEAVLSLCCECPQMYLQLRHEQQQARLTPVQVADSLSANAAKSKTQVLLSSCLLRQSLVLRKELLNAFPAVVDLLNKAIFLGHSVSKISPLRPQLKGLLESSNWDAVPCLIKRMVLLEDDIRRYQAKVSVPDVEVSSFWRKLRAVDTLLTPFNWMLALSEAKETTSAQYLVLWLWLLSIVKTALLPFLPKQDKECFVNAVMSLIRRFVDPHVLVCMLLDPRVAGAGLSVSGIRRVKSLVVQLAERVFPSEGFGNGAPRSQLLTQLGDYTEKLGGFEDAIVWEMSAGRSPKLFWNDFVEEAPHLARVARTVLSVAPCAQSATQSLSPSPPTEEFAWEQSFAVRQVKFQAQKLPRKATGGVKQYESLLFRSASSQQGNTPDGPLSSEVDKALRGNNTPRWSASVESEVEAYVTLQLRSMLQVGGDLEQHSDAYVPAPSVSATTSSHSVSPSWFAFQSPNDRKALEQAVRSFLPCPTAAAEII</sequence>
<keyword evidence="2 4" id="KW-0863">Zinc-finger</keyword>
<keyword evidence="7" id="KW-1185">Reference proteome</keyword>
<dbReference type="AlphaFoldDB" id="A0A9W6XAL6"/>
<dbReference type="InterPro" id="IPR012337">
    <property type="entry name" value="RNaseH-like_sf"/>
</dbReference>
<dbReference type="EMBL" id="BSXT01000830">
    <property type="protein sequence ID" value="GMF34706.1"/>
    <property type="molecule type" value="Genomic_DNA"/>
</dbReference>
<evidence type="ECO:0000256" key="2">
    <source>
        <dbReference type="ARBA" id="ARBA00022771"/>
    </source>
</evidence>
<accession>A0A9W6XAL6</accession>
<name>A0A9W6XAL6_9STRA</name>
<evidence type="ECO:0000256" key="3">
    <source>
        <dbReference type="ARBA" id="ARBA00022833"/>
    </source>
</evidence>
<evidence type="ECO:0000313" key="6">
    <source>
        <dbReference type="EMBL" id="GMF34706.1"/>
    </source>
</evidence>
<evidence type="ECO:0000256" key="4">
    <source>
        <dbReference type="PROSITE-ProRule" id="PRU00027"/>
    </source>
</evidence>
<dbReference type="Proteomes" id="UP001165121">
    <property type="component" value="Unassembled WGS sequence"/>
</dbReference>
<evidence type="ECO:0000313" key="7">
    <source>
        <dbReference type="Proteomes" id="UP001165121"/>
    </source>
</evidence>
<reference evidence="6" key="1">
    <citation type="submission" date="2023-04" db="EMBL/GenBank/DDBJ databases">
        <title>Phytophthora fragariaefolia NBRC 109709.</title>
        <authorList>
            <person name="Ichikawa N."/>
            <person name="Sato H."/>
            <person name="Tonouchi N."/>
        </authorList>
    </citation>
    <scope>NUCLEOTIDE SEQUENCE</scope>
    <source>
        <strain evidence="6">NBRC 109709</strain>
    </source>
</reference>
<keyword evidence="1" id="KW-0479">Metal-binding</keyword>
<evidence type="ECO:0000256" key="1">
    <source>
        <dbReference type="ARBA" id="ARBA00022723"/>
    </source>
</evidence>
<keyword evidence="3" id="KW-0862">Zinc</keyword>
<comment type="caution">
    <text evidence="6">The sequence shown here is derived from an EMBL/GenBank/DDBJ whole genome shotgun (WGS) entry which is preliminary data.</text>
</comment>
<protein>
    <submittedName>
        <fullName evidence="6">Unnamed protein product</fullName>
    </submittedName>
</protein>
<organism evidence="6 7">
    <name type="scientific">Phytophthora fragariaefolia</name>
    <dbReference type="NCBI Taxonomy" id="1490495"/>
    <lineage>
        <taxon>Eukaryota</taxon>
        <taxon>Sar</taxon>
        <taxon>Stramenopiles</taxon>
        <taxon>Oomycota</taxon>
        <taxon>Peronosporomycetes</taxon>
        <taxon>Peronosporales</taxon>
        <taxon>Peronosporaceae</taxon>
        <taxon>Phytophthora</taxon>
    </lineage>
</organism>
<dbReference type="GO" id="GO:0008270">
    <property type="term" value="F:zinc ion binding"/>
    <property type="evidence" value="ECO:0007669"/>
    <property type="project" value="UniProtKB-KW"/>
</dbReference>
<proteinExistence type="predicted"/>